<feature type="non-terminal residue" evidence="2">
    <location>
        <position position="1"/>
    </location>
</feature>
<evidence type="ECO:0000313" key="3">
    <source>
        <dbReference type="Proteomes" id="UP000541444"/>
    </source>
</evidence>
<gene>
    <name evidence="2" type="ORF">GIB67_032387</name>
</gene>
<evidence type="ECO:0000256" key="1">
    <source>
        <dbReference type="SAM" id="MobiDB-lite"/>
    </source>
</evidence>
<name>A0A7J7MIM4_9MAGN</name>
<dbReference type="Proteomes" id="UP000541444">
    <property type="component" value="Unassembled WGS sequence"/>
</dbReference>
<dbReference type="EMBL" id="JACGCM010001456">
    <property type="protein sequence ID" value="KAF6154775.1"/>
    <property type="molecule type" value="Genomic_DNA"/>
</dbReference>
<keyword evidence="3" id="KW-1185">Reference proteome</keyword>
<accession>A0A7J7MIM4</accession>
<sequence length="311" mass="35171">MPVEIVVEMGSSSINEVSISGQTNESDSEVEVGLEQFSSFYGQLISYSPGSDAFREFCKAKATVGEKWGNCVEYASSTTGSGEVAKEKRRRVEPPGESGEKVTEGRSATVDDLKEVEERARLAVLHGEEDMSRMVVPLVKGIWLDIVEEKSERKKGKYQLEKELARSRIDALKEVKQLKVSHAVAMGQLQVEMRENLGEMVEVRDRLEHHLMWKGYSEEEVDAIMADIYVEEEYEEEAEVVGIVDGLDDSSCSREDDVLRCNREFAEQFDKIWEANENREDQYVKAHFKLVEVTQVVSDLTLQVEVKDATI</sequence>
<proteinExistence type="predicted"/>
<comment type="caution">
    <text evidence="2">The sequence shown here is derived from an EMBL/GenBank/DDBJ whole genome shotgun (WGS) entry which is preliminary data.</text>
</comment>
<feature type="compositionally biased region" description="Basic and acidic residues" evidence="1">
    <location>
        <begin position="84"/>
        <end position="106"/>
    </location>
</feature>
<evidence type="ECO:0000313" key="2">
    <source>
        <dbReference type="EMBL" id="KAF6154775.1"/>
    </source>
</evidence>
<dbReference type="AlphaFoldDB" id="A0A7J7MIM4"/>
<organism evidence="2 3">
    <name type="scientific">Kingdonia uniflora</name>
    <dbReference type="NCBI Taxonomy" id="39325"/>
    <lineage>
        <taxon>Eukaryota</taxon>
        <taxon>Viridiplantae</taxon>
        <taxon>Streptophyta</taxon>
        <taxon>Embryophyta</taxon>
        <taxon>Tracheophyta</taxon>
        <taxon>Spermatophyta</taxon>
        <taxon>Magnoliopsida</taxon>
        <taxon>Ranunculales</taxon>
        <taxon>Circaeasteraceae</taxon>
        <taxon>Kingdonia</taxon>
    </lineage>
</organism>
<protein>
    <submittedName>
        <fullName evidence="2">Uncharacterized protein</fullName>
    </submittedName>
</protein>
<feature type="region of interest" description="Disordered" evidence="1">
    <location>
        <begin position="79"/>
        <end position="106"/>
    </location>
</feature>
<reference evidence="2 3" key="1">
    <citation type="journal article" date="2020" name="IScience">
        <title>Genome Sequencing of the Endangered Kingdonia uniflora (Circaeasteraceae, Ranunculales) Reveals Potential Mechanisms of Evolutionary Specialization.</title>
        <authorList>
            <person name="Sun Y."/>
            <person name="Deng T."/>
            <person name="Zhang A."/>
            <person name="Moore M.J."/>
            <person name="Landis J.B."/>
            <person name="Lin N."/>
            <person name="Zhang H."/>
            <person name="Zhang X."/>
            <person name="Huang J."/>
            <person name="Zhang X."/>
            <person name="Sun H."/>
            <person name="Wang H."/>
        </authorList>
    </citation>
    <scope>NUCLEOTIDE SEQUENCE [LARGE SCALE GENOMIC DNA]</scope>
    <source>
        <strain evidence="2">TB1705</strain>
        <tissue evidence="2">Leaf</tissue>
    </source>
</reference>